<dbReference type="AlphaFoldDB" id="A0A0C6P5R4"/>
<name>A0A0C6P5R4_BORBO</name>
<feature type="signal peptide" evidence="2">
    <location>
        <begin position="1"/>
        <end position="35"/>
    </location>
</feature>
<dbReference type="RefSeq" id="WP_010927499.1">
    <property type="nucleotide sequence ID" value="NC_019382.1"/>
</dbReference>
<evidence type="ECO:0000256" key="2">
    <source>
        <dbReference type="SAM" id="SignalP"/>
    </source>
</evidence>
<reference evidence="3 4" key="1">
    <citation type="journal article" date="2012" name="BMC Genomics">
        <title>Comparative genomics of the classical Bordetella subspecies: the evolution and exchange of virulence-associated diversity amongst closely related pathogens.</title>
        <authorList>
            <person name="Park J."/>
            <person name="Zhang Y."/>
            <person name="Buboltz A.M."/>
            <person name="Zhang X."/>
            <person name="Schuster S.C."/>
            <person name="Ahuja U."/>
            <person name="Liu M."/>
            <person name="Miller J.F."/>
            <person name="Sebaihia M."/>
            <person name="Bentley S.D."/>
            <person name="Parkhill J."/>
            <person name="Harvill E.T."/>
        </authorList>
    </citation>
    <scope>NUCLEOTIDE SEQUENCE [LARGE SCALE GENOMIC DNA]</scope>
    <source>
        <strain evidence="3 4">253</strain>
    </source>
</reference>
<proteinExistence type="inferred from homology"/>
<feature type="chain" id="PRO_5002190041" description="Secreted protein" evidence="2">
    <location>
        <begin position="36"/>
        <end position="335"/>
    </location>
</feature>
<dbReference type="HOGENOM" id="CLU_045683_0_2_4"/>
<dbReference type="SUPFAM" id="SSF53850">
    <property type="entry name" value="Periplasmic binding protein-like II"/>
    <property type="match status" value="1"/>
</dbReference>
<dbReference type="CDD" id="cd13579">
    <property type="entry name" value="PBP2_Bug_NagM"/>
    <property type="match status" value="1"/>
</dbReference>
<evidence type="ECO:0000256" key="1">
    <source>
        <dbReference type="ARBA" id="ARBA00006987"/>
    </source>
</evidence>
<sequence length="335" mass="35486">MMPNPTGRQMLRRIFSKAAAAAALLGMAMAPVAGHANGQPTRIVVGFAAGGAADILARTFAEWMHAHLGDTYIVENRPGASARIAVDYVKRAAPDGKTILISSPSPITIFPLTYKKLNYDPDTDLIPIAHLVDAPQALTVSASGPIHSMQDYLAGIKKDPRAASVGMVTLGSPTHFSLLSLGKSIDVPLTPVAYKGVGPMLSDVIGGALPACINPLGGQMELYRAGKIRFLGVTGTRRSAMLPDVPTMKEAGADGFEMASGWFAAFVPAGTPKETVEKLEKAMMAAAKDPVIREKLQELGLETTGWSGDELKQYIHAQRDYWRGIVAESGFSADS</sequence>
<dbReference type="EMBL" id="HE965806">
    <property type="protein sequence ID" value="CCJ54852.1"/>
    <property type="molecule type" value="Genomic_DNA"/>
</dbReference>
<evidence type="ECO:0000313" key="3">
    <source>
        <dbReference type="EMBL" id="CCJ54852.1"/>
    </source>
</evidence>
<dbReference type="InterPro" id="IPR042100">
    <property type="entry name" value="Bug_dom1"/>
</dbReference>
<dbReference type="PIRSF" id="PIRSF017082">
    <property type="entry name" value="YflP"/>
    <property type="match status" value="1"/>
</dbReference>
<dbReference type="GeneID" id="93202229"/>
<protein>
    <recommendedName>
        <fullName evidence="5">Secreted protein</fullName>
    </recommendedName>
</protein>
<dbReference type="PANTHER" id="PTHR42928:SF5">
    <property type="entry name" value="BLR1237 PROTEIN"/>
    <property type="match status" value="1"/>
</dbReference>
<evidence type="ECO:0000313" key="4">
    <source>
        <dbReference type="Proteomes" id="UP000007564"/>
    </source>
</evidence>
<dbReference type="Pfam" id="PF03401">
    <property type="entry name" value="TctC"/>
    <property type="match status" value="1"/>
</dbReference>
<dbReference type="InterPro" id="IPR005064">
    <property type="entry name" value="BUG"/>
</dbReference>
<accession>A0A0C6P5R4</accession>
<dbReference type="Gene3D" id="3.40.190.10">
    <property type="entry name" value="Periplasmic binding protein-like II"/>
    <property type="match status" value="1"/>
</dbReference>
<organism evidence="3 4">
    <name type="scientific">Bordetella bronchiseptica 253</name>
    <dbReference type="NCBI Taxonomy" id="568707"/>
    <lineage>
        <taxon>Bacteria</taxon>
        <taxon>Pseudomonadati</taxon>
        <taxon>Pseudomonadota</taxon>
        <taxon>Betaproteobacteria</taxon>
        <taxon>Burkholderiales</taxon>
        <taxon>Alcaligenaceae</taxon>
        <taxon>Bordetella</taxon>
    </lineage>
</organism>
<comment type="similarity">
    <text evidence="1">Belongs to the UPF0065 (bug) family.</text>
</comment>
<dbReference type="OrthoDB" id="8678477at2"/>
<dbReference type="Gene3D" id="3.40.190.150">
    <property type="entry name" value="Bordetella uptake gene, domain 1"/>
    <property type="match status" value="1"/>
</dbReference>
<keyword evidence="2" id="KW-0732">Signal</keyword>
<evidence type="ECO:0008006" key="5">
    <source>
        <dbReference type="Google" id="ProtNLM"/>
    </source>
</evidence>
<gene>
    <name evidence="3" type="ORF">BN112_2935</name>
</gene>
<dbReference type="Proteomes" id="UP000007564">
    <property type="component" value="Chromosome"/>
</dbReference>
<dbReference type="KEGG" id="bbh:BN112_2935"/>
<dbReference type="PANTHER" id="PTHR42928">
    <property type="entry name" value="TRICARBOXYLATE-BINDING PROTEIN"/>
    <property type="match status" value="1"/>
</dbReference>